<evidence type="ECO:0000313" key="1">
    <source>
        <dbReference type="EMBL" id="MBA9042091.1"/>
    </source>
</evidence>
<dbReference type="Proteomes" id="UP000543174">
    <property type="component" value="Unassembled WGS sequence"/>
</dbReference>
<accession>A0A7W3RH63</accession>
<name>A0A7W3RH63_PRIAR</name>
<proteinExistence type="predicted"/>
<sequence length="82" mass="9459">MSGKNKEIEFIKIICVLDGLAEGLNIIKGQEYYGFETVDELGYNVYTENEKGRLPIYIGSYPKTYFQLIDNEIHVVTFEKNT</sequence>
<dbReference type="AlphaFoldDB" id="A0A7W3RH63"/>
<protein>
    <submittedName>
        <fullName evidence="1">Uncharacterized protein</fullName>
    </submittedName>
</protein>
<evidence type="ECO:0000313" key="2">
    <source>
        <dbReference type="Proteomes" id="UP000543174"/>
    </source>
</evidence>
<dbReference type="RefSeq" id="WP_075422572.1">
    <property type="nucleotide sequence ID" value="NZ_JACJHT010000008.1"/>
</dbReference>
<dbReference type="EMBL" id="JACJHT010000008">
    <property type="protein sequence ID" value="MBA9042091.1"/>
    <property type="molecule type" value="Genomic_DNA"/>
</dbReference>
<reference evidence="1" key="1">
    <citation type="submission" date="2020-08" db="EMBL/GenBank/DDBJ databases">
        <title>Functional genomics of gut bacteria from endangered species of beetles.</title>
        <authorList>
            <person name="Carlos-Shanley C."/>
        </authorList>
    </citation>
    <scope>NUCLEOTIDE SEQUENCE [LARGE SCALE GENOMIC DNA]</scope>
    <source>
        <strain evidence="1">S00060</strain>
    </source>
</reference>
<keyword evidence="2" id="KW-1185">Reference proteome</keyword>
<gene>
    <name evidence="1" type="ORF">HNP21_005224</name>
</gene>
<organism evidence="1 2">
    <name type="scientific">Priestia aryabhattai</name>
    <name type="common">Bacillus aryabhattai</name>
    <dbReference type="NCBI Taxonomy" id="412384"/>
    <lineage>
        <taxon>Bacteria</taxon>
        <taxon>Bacillati</taxon>
        <taxon>Bacillota</taxon>
        <taxon>Bacilli</taxon>
        <taxon>Bacillales</taxon>
        <taxon>Bacillaceae</taxon>
        <taxon>Priestia</taxon>
    </lineage>
</organism>
<comment type="caution">
    <text evidence="1">The sequence shown here is derived from an EMBL/GenBank/DDBJ whole genome shotgun (WGS) entry which is preliminary data.</text>
</comment>